<feature type="compositionally biased region" description="Polar residues" evidence="1">
    <location>
        <begin position="36"/>
        <end position="55"/>
    </location>
</feature>
<dbReference type="GeneID" id="89545261"/>
<evidence type="ECO:0008006" key="5">
    <source>
        <dbReference type="Google" id="ProtNLM"/>
    </source>
</evidence>
<accession>A0ABZ2H294</accession>
<reference evidence="4" key="1">
    <citation type="submission" date="2024-02" db="EMBL/GenBank/DDBJ databases">
        <title>Exploring bacterial hosts of class 1 integrons in salad vegetable microbiomes with epicPCR.</title>
        <authorList>
            <person name="Qi Q."/>
            <person name="Ghaly T.M."/>
            <person name="Gillings M.R."/>
            <person name="Tetu S.G."/>
        </authorList>
    </citation>
    <scope>NUCLEOTIDE SEQUENCE [LARGE SCALE GENOMIC DNA]</scope>
    <source>
        <strain evidence="4">S2-2023-2</strain>
    </source>
</reference>
<evidence type="ECO:0000313" key="3">
    <source>
        <dbReference type="EMBL" id="WWR36920.1"/>
    </source>
</evidence>
<evidence type="ECO:0000313" key="4">
    <source>
        <dbReference type="Proteomes" id="UP001369248"/>
    </source>
</evidence>
<feature type="transmembrane region" description="Helical" evidence="2">
    <location>
        <begin position="147"/>
        <end position="168"/>
    </location>
</feature>
<name>A0ABZ2H294_9PSED</name>
<feature type="transmembrane region" description="Helical" evidence="2">
    <location>
        <begin position="174"/>
        <end position="195"/>
    </location>
</feature>
<keyword evidence="2" id="KW-1133">Transmembrane helix</keyword>
<feature type="compositionally biased region" description="Low complexity" evidence="1">
    <location>
        <begin position="16"/>
        <end position="33"/>
    </location>
</feature>
<feature type="region of interest" description="Disordered" evidence="1">
    <location>
        <begin position="1"/>
        <end position="55"/>
    </location>
</feature>
<dbReference type="Proteomes" id="UP001369248">
    <property type="component" value="Chromosome"/>
</dbReference>
<evidence type="ECO:0000256" key="1">
    <source>
        <dbReference type="SAM" id="MobiDB-lite"/>
    </source>
</evidence>
<protein>
    <recommendedName>
        <fullName evidence="5">Transmembrane protein</fullName>
    </recommendedName>
</protein>
<keyword evidence="4" id="KW-1185">Reference proteome</keyword>
<feature type="transmembrane region" description="Helical" evidence="2">
    <location>
        <begin position="207"/>
        <end position="229"/>
    </location>
</feature>
<dbReference type="RefSeq" id="WP_338660223.1">
    <property type="nucleotide sequence ID" value="NZ_CP146072.1"/>
</dbReference>
<gene>
    <name evidence="3" type="ORF">V6B39_18395</name>
</gene>
<sequence length="244" mass="26664">MSKDESSGANQKSNRSAVNNKNNSTSSTNSNGSPFYPSSSTNTGSVNPNSPVGGSSSFTAEEVISRKIDEYIQVSTAAAAAKINEIFTEKLVFVQQSEKKVSQRLESSEALIASINLSLENIKSQTSNSQKLQAELQEEVKYIKGNAISALSVFVSFFAFIAVTINVFSKAESVVSAAVLVLIFWCLLIGFNIMISVQFKVFSNVKIIWFALAFVIFVSIFSIVGLYYFSPELQGVRYVFKFVT</sequence>
<keyword evidence="2" id="KW-0472">Membrane</keyword>
<proteinExistence type="predicted"/>
<keyword evidence="2" id="KW-0812">Transmembrane</keyword>
<organism evidence="3 4">
    <name type="scientific">Pseudomonas bubulae</name>
    <dbReference type="NCBI Taxonomy" id="2316085"/>
    <lineage>
        <taxon>Bacteria</taxon>
        <taxon>Pseudomonadati</taxon>
        <taxon>Pseudomonadota</taxon>
        <taxon>Gammaproteobacteria</taxon>
        <taxon>Pseudomonadales</taxon>
        <taxon>Pseudomonadaceae</taxon>
        <taxon>Pseudomonas</taxon>
    </lineage>
</organism>
<dbReference type="EMBL" id="CP146072">
    <property type="protein sequence ID" value="WWR36920.1"/>
    <property type="molecule type" value="Genomic_DNA"/>
</dbReference>
<evidence type="ECO:0000256" key="2">
    <source>
        <dbReference type="SAM" id="Phobius"/>
    </source>
</evidence>